<organism evidence="6 7">
    <name type="scientific">Gouania willdenowi</name>
    <name type="common">Blunt-snouted clingfish</name>
    <name type="synonym">Lepadogaster willdenowi</name>
    <dbReference type="NCBI Taxonomy" id="441366"/>
    <lineage>
        <taxon>Eukaryota</taxon>
        <taxon>Metazoa</taxon>
        <taxon>Chordata</taxon>
        <taxon>Craniata</taxon>
        <taxon>Vertebrata</taxon>
        <taxon>Euteleostomi</taxon>
        <taxon>Actinopterygii</taxon>
        <taxon>Neopterygii</taxon>
        <taxon>Teleostei</taxon>
        <taxon>Neoteleostei</taxon>
        <taxon>Acanthomorphata</taxon>
        <taxon>Ovalentaria</taxon>
        <taxon>Blenniimorphae</taxon>
        <taxon>Blenniiformes</taxon>
        <taxon>Gobiesocoidei</taxon>
        <taxon>Gobiesocidae</taxon>
        <taxon>Gobiesocinae</taxon>
        <taxon>Gouania</taxon>
    </lineage>
</organism>
<accession>A0A8C5G1L9</accession>
<evidence type="ECO:0000313" key="6">
    <source>
        <dbReference type="Ensembl" id="ENSGWIP00000007531.1"/>
    </source>
</evidence>
<dbReference type="SUPFAM" id="SSF56112">
    <property type="entry name" value="Protein kinase-like (PK-like)"/>
    <property type="match status" value="1"/>
</dbReference>
<evidence type="ECO:0000256" key="3">
    <source>
        <dbReference type="ARBA" id="ARBA00022777"/>
    </source>
</evidence>
<evidence type="ECO:0000256" key="1">
    <source>
        <dbReference type="ARBA" id="ARBA00022527"/>
    </source>
</evidence>
<dbReference type="GO" id="GO:0005524">
    <property type="term" value="F:ATP binding"/>
    <property type="evidence" value="ECO:0007669"/>
    <property type="project" value="InterPro"/>
</dbReference>
<dbReference type="InterPro" id="IPR004166">
    <property type="entry name" value="a-kinase_dom"/>
</dbReference>
<dbReference type="GO" id="GO:0045087">
    <property type="term" value="P:innate immune response"/>
    <property type="evidence" value="ECO:0007669"/>
    <property type="project" value="TreeGrafter"/>
</dbReference>
<dbReference type="PROSITE" id="PS51158">
    <property type="entry name" value="ALPHA_KINASE"/>
    <property type="match status" value="1"/>
</dbReference>
<feature type="compositionally biased region" description="Basic and acidic residues" evidence="4">
    <location>
        <begin position="419"/>
        <end position="428"/>
    </location>
</feature>
<keyword evidence="3" id="KW-0418">Kinase</keyword>
<feature type="region of interest" description="Disordered" evidence="4">
    <location>
        <begin position="507"/>
        <end position="533"/>
    </location>
</feature>
<reference evidence="6" key="3">
    <citation type="submission" date="2025-09" db="UniProtKB">
        <authorList>
            <consortium name="Ensembl"/>
        </authorList>
    </citation>
    <scope>IDENTIFICATION</scope>
</reference>
<dbReference type="Gene3D" id="3.20.200.10">
    <property type="entry name" value="MHCK/EF2 kinase"/>
    <property type="match status" value="1"/>
</dbReference>
<dbReference type="Proteomes" id="UP000694680">
    <property type="component" value="Chromosome 18"/>
</dbReference>
<dbReference type="GO" id="GO:0005929">
    <property type="term" value="C:cilium"/>
    <property type="evidence" value="ECO:0007669"/>
    <property type="project" value="TreeGrafter"/>
</dbReference>
<reference evidence="6" key="2">
    <citation type="submission" date="2025-08" db="UniProtKB">
        <authorList>
            <consortium name="Ensembl"/>
        </authorList>
    </citation>
    <scope>IDENTIFICATION</scope>
</reference>
<dbReference type="GO" id="GO:0004674">
    <property type="term" value="F:protein serine/threonine kinase activity"/>
    <property type="evidence" value="ECO:0007669"/>
    <property type="project" value="UniProtKB-KW"/>
</dbReference>
<dbReference type="PANTHER" id="PTHR46747">
    <property type="entry name" value="ALPHA-PROTEIN KINASE 1"/>
    <property type="match status" value="1"/>
</dbReference>
<dbReference type="Pfam" id="PF02816">
    <property type="entry name" value="Alpha_kinase"/>
    <property type="match status" value="1"/>
</dbReference>
<dbReference type="InterPro" id="IPR011009">
    <property type="entry name" value="Kinase-like_dom_sf"/>
</dbReference>
<sequence>DSLCAELASLLQEAVEMKWPFVPEKWQYKQSVSPDDKSNLNDLISRHLPQLLALLKASIVAQEPRSAMAVVLLVDRFLYWIDESSRLLKIAKLLHRRHHDVAIAPQLVIRQARVYLNSGKLQKAEYILSSLIYGSGATGSWVYHSEPDRVLVQSVSTQVRGMILQKLGLWLDAAELIWASLVVYFALPEPDKKGIGTSLGILANILVSMNIEDFEAFRANANINFVRPNEHGLYLWKKKLDIFISIYSSSFEIGLLTKAEGDLVTSQQELHTLIKAAYSLILAHKWMGTDGETLAQATQACQNALANLYQYCHANTKDKDDICSKIMNKLACVKVFLRVEPFSNSDTKSFIPDSYKHEEGVAVNFTFDGFSEIMRKFHKYHASLSKTTERKCRGSQDEPDGGRLCLTALGTTIDTDCDPENKRLKDAPEPETSNPSHKDFPVRPEFVSTLGSAGGSLPSLSSHSDGFAVMQADIVTLDTDVDENAPKQAGLLQSLSQLALKTSSSSLGDSFGSQSSWEKVTADPSGNSFGEIRPVSLSNIRGSQSSKSQDSDGSFFILETVNSDFSDLDLDQITRNHTSASPPQHSQAGPSQCAVTETSTESSFEMMEKQDIGEVYSPEKQNPQCYWCLNQCALVDGVAGKQLVLSKEDYQALLAGVCHECLMKRLQSHKTPFQIKTHGASYNALRLKFSKATGLWTAMETCVYIGDPMGMQGTQRAALWVQFLHQEERLSSYVGKDYLKPKEIKFHLKDVERQMTAQHYVSEFNKSLYDKEVLAQIFFIPSEALLILDGDVICGCLSVEPYMLGDFVKLTNNTGKKVQSFPATQYALAFGHFTYLLSAGQEVVVDLQGWVTANGKGLTYLTDPQIHSTRTPKGPSNFAERGLRYFVEEQHGPECNGICRLLKRHLTQKSKTNCYFA</sequence>
<dbReference type="GO" id="GO:0048029">
    <property type="term" value="F:monosaccharide binding"/>
    <property type="evidence" value="ECO:0007669"/>
    <property type="project" value="TreeGrafter"/>
</dbReference>
<protein>
    <recommendedName>
        <fullName evidence="5">Alpha-type protein kinase domain-containing protein</fullName>
    </recommendedName>
</protein>
<dbReference type="AlphaFoldDB" id="A0A8C5G1L9"/>
<dbReference type="PANTHER" id="PTHR46747:SF1">
    <property type="entry name" value="ALPHA-PROTEIN KINASE 1"/>
    <property type="match status" value="1"/>
</dbReference>
<evidence type="ECO:0000256" key="2">
    <source>
        <dbReference type="ARBA" id="ARBA00022679"/>
    </source>
</evidence>
<evidence type="ECO:0000259" key="5">
    <source>
        <dbReference type="PROSITE" id="PS51158"/>
    </source>
</evidence>
<keyword evidence="1" id="KW-0723">Serine/threonine-protein kinase</keyword>
<feature type="compositionally biased region" description="Low complexity" evidence="4">
    <location>
        <begin position="507"/>
        <end position="516"/>
    </location>
</feature>
<feature type="region of interest" description="Disordered" evidence="4">
    <location>
        <begin position="575"/>
        <end position="600"/>
    </location>
</feature>
<dbReference type="InterPro" id="IPR043529">
    <property type="entry name" value="ALPK1"/>
</dbReference>
<keyword evidence="2" id="KW-0808">Transferase</keyword>
<feature type="region of interest" description="Disordered" evidence="4">
    <location>
        <begin position="416"/>
        <end position="443"/>
    </location>
</feature>
<evidence type="ECO:0000256" key="4">
    <source>
        <dbReference type="SAM" id="MobiDB-lite"/>
    </source>
</evidence>
<gene>
    <name evidence="6" type="primary">alpk1</name>
</gene>
<reference evidence="6" key="1">
    <citation type="submission" date="2020-06" db="EMBL/GenBank/DDBJ databases">
        <authorList>
            <consortium name="Wellcome Sanger Institute Data Sharing"/>
        </authorList>
    </citation>
    <scope>NUCLEOTIDE SEQUENCE [LARGE SCALE GENOMIC DNA]</scope>
</reference>
<feature type="domain" description="Alpha-type protein kinase" evidence="5">
    <location>
        <begin position="688"/>
        <end position="909"/>
    </location>
</feature>
<feature type="compositionally biased region" description="Polar residues" evidence="4">
    <location>
        <begin position="575"/>
        <end position="595"/>
    </location>
</feature>
<dbReference type="Ensembl" id="ENSGWIT00000008350.1">
    <property type="protein sequence ID" value="ENSGWIP00000007531.1"/>
    <property type="gene ID" value="ENSGWIG00000004403.1"/>
</dbReference>
<dbReference type="GO" id="GO:0002753">
    <property type="term" value="P:cytoplasmic pattern recognition receptor signaling pathway"/>
    <property type="evidence" value="ECO:0007669"/>
    <property type="project" value="TreeGrafter"/>
</dbReference>
<evidence type="ECO:0000313" key="7">
    <source>
        <dbReference type="Proteomes" id="UP000694680"/>
    </source>
</evidence>
<proteinExistence type="predicted"/>
<name>A0A8C5G1L9_GOUWI</name>
<dbReference type="SMART" id="SM00811">
    <property type="entry name" value="Alpha_kinase"/>
    <property type="match status" value="1"/>
</dbReference>
<keyword evidence="7" id="KW-1185">Reference proteome</keyword>